<sequence>MAQEKFRNMNQSINGDHVYFGDFKVATSAQPEPCSGEEVTTTSSAGEASDPSLSSETTAEQRRRRLFFTTHSAQDFDEFDDSYDSLDEVDLDLEGLEGDEGPARFLPPLSQSDFTQTKDESDDEEIHEEVDTGNCEVEDEEDWVVSSGQRTSAVETLEIQASIALPQTVPSEEVVKENEEAAVVTCTTSNTQNVQSSEVRNDEVKTSTVNETVASVVTQQLKATTVEIVLDNEGSRKRKRPQDSTETKEPEPSSQRAKIVGAALAGMVVGSVGTIFALASM</sequence>
<dbReference type="EMBL" id="BQFW01000002">
    <property type="protein sequence ID" value="GJJ69719.1"/>
    <property type="molecule type" value="Genomic_DNA"/>
</dbReference>
<accession>A0A9P3H425</accession>
<feature type="region of interest" description="Disordered" evidence="1">
    <location>
        <begin position="95"/>
        <end position="132"/>
    </location>
</feature>
<feature type="compositionally biased region" description="Basic and acidic residues" evidence="1">
    <location>
        <begin position="241"/>
        <end position="251"/>
    </location>
</feature>
<organism evidence="3 4">
    <name type="scientific">Entomortierella parvispora</name>
    <dbReference type="NCBI Taxonomy" id="205924"/>
    <lineage>
        <taxon>Eukaryota</taxon>
        <taxon>Fungi</taxon>
        <taxon>Fungi incertae sedis</taxon>
        <taxon>Mucoromycota</taxon>
        <taxon>Mortierellomycotina</taxon>
        <taxon>Mortierellomycetes</taxon>
        <taxon>Mortierellales</taxon>
        <taxon>Mortierellaceae</taxon>
        <taxon>Entomortierella</taxon>
    </lineage>
</organism>
<reference evidence="3" key="1">
    <citation type="submission" date="2021-11" db="EMBL/GenBank/DDBJ databases">
        <authorList>
            <person name="Herlambang A."/>
            <person name="Guo Y."/>
            <person name="Takashima Y."/>
            <person name="Nishizawa T."/>
        </authorList>
    </citation>
    <scope>NUCLEOTIDE SEQUENCE</scope>
    <source>
        <strain evidence="3">E1425</strain>
    </source>
</reference>
<feature type="compositionally biased region" description="Polar residues" evidence="1">
    <location>
        <begin position="38"/>
        <end position="58"/>
    </location>
</feature>
<evidence type="ECO:0000256" key="1">
    <source>
        <dbReference type="SAM" id="MobiDB-lite"/>
    </source>
</evidence>
<dbReference type="Proteomes" id="UP000827284">
    <property type="component" value="Unassembled WGS sequence"/>
</dbReference>
<keyword evidence="2" id="KW-1133">Transmembrane helix</keyword>
<proteinExistence type="predicted"/>
<feature type="region of interest" description="Disordered" evidence="1">
    <location>
        <begin position="228"/>
        <end position="257"/>
    </location>
</feature>
<comment type="caution">
    <text evidence="3">The sequence shown here is derived from an EMBL/GenBank/DDBJ whole genome shotgun (WGS) entry which is preliminary data.</text>
</comment>
<evidence type="ECO:0000256" key="2">
    <source>
        <dbReference type="SAM" id="Phobius"/>
    </source>
</evidence>
<keyword evidence="4" id="KW-1185">Reference proteome</keyword>
<dbReference type="OrthoDB" id="687730at2759"/>
<gene>
    <name evidence="3" type="ORF">EMPS_02067</name>
</gene>
<keyword evidence="2" id="KW-0472">Membrane</keyword>
<name>A0A9P3H425_9FUNG</name>
<evidence type="ECO:0000313" key="3">
    <source>
        <dbReference type="EMBL" id="GJJ69719.1"/>
    </source>
</evidence>
<keyword evidence="2" id="KW-0812">Transmembrane</keyword>
<feature type="region of interest" description="Disordered" evidence="1">
    <location>
        <begin position="28"/>
        <end position="61"/>
    </location>
</feature>
<protein>
    <submittedName>
        <fullName evidence="3">Uncharacterized protein</fullName>
    </submittedName>
</protein>
<reference evidence="3" key="2">
    <citation type="journal article" date="2022" name="Microbiol. Resour. Announc.">
        <title>Whole-Genome Sequence of Entomortierella parvispora E1425, a Mucoromycotan Fungus Associated with Burkholderiaceae-Related Endosymbiotic Bacteria.</title>
        <authorList>
            <person name="Herlambang A."/>
            <person name="Guo Y."/>
            <person name="Takashima Y."/>
            <person name="Narisawa K."/>
            <person name="Ohta H."/>
            <person name="Nishizawa T."/>
        </authorList>
    </citation>
    <scope>NUCLEOTIDE SEQUENCE</scope>
    <source>
        <strain evidence="3">E1425</strain>
    </source>
</reference>
<dbReference type="AlphaFoldDB" id="A0A9P3H425"/>
<evidence type="ECO:0000313" key="4">
    <source>
        <dbReference type="Proteomes" id="UP000827284"/>
    </source>
</evidence>
<feature type="transmembrane region" description="Helical" evidence="2">
    <location>
        <begin position="259"/>
        <end position="279"/>
    </location>
</feature>